<gene>
    <name evidence="1" type="ORF">DW070_11660</name>
</gene>
<dbReference type="Proteomes" id="UP000260773">
    <property type="component" value="Unassembled WGS sequence"/>
</dbReference>
<reference evidence="1 2" key="1">
    <citation type="submission" date="2018-08" db="EMBL/GenBank/DDBJ databases">
        <title>A genome reference for cultivated species of the human gut microbiota.</title>
        <authorList>
            <person name="Zou Y."/>
            <person name="Xue W."/>
            <person name="Luo G."/>
        </authorList>
    </citation>
    <scope>NUCLEOTIDE SEQUENCE [LARGE SCALE GENOMIC DNA]</scope>
    <source>
        <strain evidence="1 2">AF45-17</strain>
    </source>
</reference>
<evidence type="ECO:0000313" key="2">
    <source>
        <dbReference type="Proteomes" id="UP000260773"/>
    </source>
</evidence>
<dbReference type="RefSeq" id="WP_015515192.1">
    <property type="nucleotide sequence ID" value="NZ_JAQENQ010000019.1"/>
</dbReference>
<dbReference type="EMBL" id="QVEP01000031">
    <property type="protein sequence ID" value="RGB78267.1"/>
    <property type="molecule type" value="Genomic_DNA"/>
</dbReference>
<accession>A0A3E2TLF9</accession>
<organism evidence="1 2">
    <name type="scientific">Coprococcus catus</name>
    <dbReference type="NCBI Taxonomy" id="116085"/>
    <lineage>
        <taxon>Bacteria</taxon>
        <taxon>Bacillati</taxon>
        <taxon>Bacillota</taxon>
        <taxon>Clostridia</taxon>
        <taxon>Lachnospirales</taxon>
        <taxon>Lachnospiraceae</taxon>
        <taxon>Coprococcus</taxon>
    </lineage>
</organism>
<dbReference type="AlphaFoldDB" id="A0A3E2TLF9"/>
<name>A0A3E2TLF9_9FIRM</name>
<protein>
    <submittedName>
        <fullName evidence="1">Uncharacterized protein</fullName>
    </submittedName>
</protein>
<comment type="caution">
    <text evidence="1">The sequence shown here is derived from an EMBL/GenBank/DDBJ whole genome shotgun (WGS) entry which is preliminary data.</text>
</comment>
<evidence type="ECO:0000313" key="1">
    <source>
        <dbReference type="EMBL" id="RGB78267.1"/>
    </source>
</evidence>
<proteinExistence type="predicted"/>
<sequence>MKIINNIEIDNPNQWIERFVEQVLENAGIDCEQALIEEIEEEKRILLSAGGQRYDIRIQAFLPVAADLNGVVCTENVQYVLYRKNTENGREYGEAIDDDFIRIQRGNTAAYEEVQEKTLF</sequence>